<sequence length="511" mass="57386">MKRAFLIIAVLMLLPVNKNIFAFGTSNPDNYAASLDSMMNLWHSRPSVGELVVDTIIESAENLVEELPDSVYIARLAAINTPIQLTFNSQVKSYIKLYTQRRREQVEQMLGLSQYYFPIFEAELDAANLPHELKYLPVIESALNPRALSKAGASGIWQFMYYTGKKYGLEVNSYIDERRDPVKASKAAVAFLSDLYEIYGDWKLVIAAYNCGPGNVNKAIRRTGGKTDFWEIYYRLPRETRGYVPAYIAAVYTFNYSREHGLYPKAPQLPVATDTVMVYQPLHFKQISEITSIPLEVIRDLNPQYRLDVIPAKDKMYPLRLAFDHATLFASLEDTIYNHRRLELFPDNKLVAAPVEASSLPVVAPAGTEAIYYTVKSGDVVGLIADWFDVRTSDLQYWNNIKRNMIRVGQKLVIYVPKAKADHYRAVAQRHGSSAASVKPATTASAQSTSTLASSASASGEYVYYTVRSGDNIWAIAKKYQGVSPQDILNLNNISDATKIKPGQKLKIKPL</sequence>
<dbReference type="SUPFAM" id="SSF53955">
    <property type="entry name" value="Lysozyme-like"/>
    <property type="match status" value="1"/>
</dbReference>
<protein>
    <submittedName>
        <fullName evidence="4">Transglycosylase SLT domain-containing protein</fullName>
    </submittedName>
</protein>
<accession>A0A9J6ZRY8</accession>
<dbReference type="PROSITE" id="PS51782">
    <property type="entry name" value="LYSM"/>
    <property type="match status" value="2"/>
</dbReference>
<dbReference type="SMART" id="SM00257">
    <property type="entry name" value="LysM"/>
    <property type="match status" value="2"/>
</dbReference>
<dbReference type="GO" id="GO:0008933">
    <property type="term" value="F:peptidoglycan lytic transglycosylase activity"/>
    <property type="evidence" value="ECO:0007669"/>
    <property type="project" value="InterPro"/>
</dbReference>
<evidence type="ECO:0000313" key="4">
    <source>
        <dbReference type="EMBL" id="URW79992.1"/>
    </source>
</evidence>
<dbReference type="CDD" id="cd16894">
    <property type="entry name" value="MltD-like"/>
    <property type="match status" value="1"/>
</dbReference>
<proteinExistence type="inferred from homology"/>
<dbReference type="GO" id="GO:0000270">
    <property type="term" value="P:peptidoglycan metabolic process"/>
    <property type="evidence" value="ECO:0007669"/>
    <property type="project" value="InterPro"/>
</dbReference>
<comment type="similarity">
    <text evidence="1">Belongs to the transglycosylase Slt family.</text>
</comment>
<dbReference type="InterPro" id="IPR000189">
    <property type="entry name" value="Transglyc_AS"/>
</dbReference>
<reference evidence="4" key="1">
    <citation type="submission" date="2022-05" db="EMBL/GenBank/DDBJ databases">
        <authorList>
            <person name="Sun X."/>
        </authorList>
    </citation>
    <scope>NUCLEOTIDE SEQUENCE</scope>
    <source>
        <strain evidence="4">Ai-910</strain>
    </source>
</reference>
<dbReference type="AlphaFoldDB" id="A0A9J6ZRY8"/>
<name>A0A9J6ZRY8_9BACT</name>
<gene>
    <name evidence="4" type="ORF">M9189_01285</name>
</gene>
<dbReference type="InterPro" id="IPR008258">
    <property type="entry name" value="Transglycosylase_SLT_dom_1"/>
</dbReference>
<dbReference type="InterPro" id="IPR018392">
    <property type="entry name" value="LysM"/>
</dbReference>
<evidence type="ECO:0000256" key="1">
    <source>
        <dbReference type="ARBA" id="ARBA00007734"/>
    </source>
</evidence>
<keyword evidence="5" id="KW-1185">Reference proteome</keyword>
<dbReference type="Gene3D" id="1.10.530.10">
    <property type="match status" value="1"/>
</dbReference>
<dbReference type="SUPFAM" id="SSF54106">
    <property type="entry name" value="LysM domain"/>
    <property type="match status" value="2"/>
</dbReference>
<evidence type="ECO:0000259" key="3">
    <source>
        <dbReference type="PROSITE" id="PS51782"/>
    </source>
</evidence>
<dbReference type="Gene3D" id="3.10.350.10">
    <property type="entry name" value="LysM domain"/>
    <property type="match status" value="2"/>
</dbReference>
<dbReference type="EMBL" id="CP098400">
    <property type="protein sequence ID" value="URW79992.1"/>
    <property type="molecule type" value="Genomic_DNA"/>
</dbReference>
<dbReference type="PANTHER" id="PTHR37423">
    <property type="entry name" value="SOLUBLE LYTIC MUREIN TRANSGLYCOSYLASE-RELATED"/>
    <property type="match status" value="1"/>
</dbReference>
<feature type="domain" description="LysM" evidence="3">
    <location>
        <begin position="371"/>
        <end position="414"/>
    </location>
</feature>
<feature type="chain" id="PRO_5039943045" evidence="2">
    <location>
        <begin position="23"/>
        <end position="511"/>
    </location>
</feature>
<dbReference type="RefSeq" id="WP_250724104.1">
    <property type="nucleotide sequence ID" value="NZ_CP098400.1"/>
</dbReference>
<feature type="signal peptide" evidence="2">
    <location>
        <begin position="1"/>
        <end position="22"/>
    </location>
</feature>
<reference evidence="4" key="2">
    <citation type="submission" date="2022-06" db="EMBL/GenBank/DDBJ databases">
        <title>Xiashengella guii gen. nov. sp. nov., a bacterium isolated form anaerobic digestion tank.</title>
        <authorList>
            <person name="Huang H."/>
        </authorList>
    </citation>
    <scope>NUCLEOTIDE SEQUENCE</scope>
    <source>
        <strain evidence="4">Ai-910</strain>
    </source>
</reference>
<dbReference type="PROSITE" id="PS00922">
    <property type="entry name" value="TRANSGLYCOSYLASE"/>
    <property type="match status" value="1"/>
</dbReference>
<keyword evidence="2" id="KW-0732">Signal</keyword>
<dbReference type="Pfam" id="PF01464">
    <property type="entry name" value="SLT"/>
    <property type="match status" value="1"/>
</dbReference>
<dbReference type="Pfam" id="PF01476">
    <property type="entry name" value="LysM"/>
    <property type="match status" value="2"/>
</dbReference>
<feature type="domain" description="LysM" evidence="3">
    <location>
        <begin position="463"/>
        <end position="508"/>
    </location>
</feature>
<evidence type="ECO:0000313" key="5">
    <source>
        <dbReference type="Proteomes" id="UP001056426"/>
    </source>
</evidence>
<organism evidence="4 5">
    <name type="scientific">Xiashengella succiniciproducens</name>
    <dbReference type="NCBI Taxonomy" id="2949635"/>
    <lineage>
        <taxon>Bacteria</taxon>
        <taxon>Pseudomonadati</taxon>
        <taxon>Bacteroidota</taxon>
        <taxon>Bacteroidia</taxon>
        <taxon>Marinilabiliales</taxon>
        <taxon>Marinilabiliaceae</taxon>
        <taxon>Xiashengella</taxon>
    </lineage>
</organism>
<dbReference type="InterPro" id="IPR036779">
    <property type="entry name" value="LysM_dom_sf"/>
</dbReference>
<dbReference type="KEGG" id="alkq:M9189_01285"/>
<evidence type="ECO:0000256" key="2">
    <source>
        <dbReference type="SAM" id="SignalP"/>
    </source>
</evidence>
<dbReference type="InterPro" id="IPR023346">
    <property type="entry name" value="Lysozyme-like_dom_sf"/>
</dbReference>
<dbReference type="Proteomes" id="UP001056426">
    <property type="component" value="Chromosome"/>
</dbReference>
<dbReference type="CDD" id="cd00118">
    <property type="entry name" value="LysM"/>
    <property type="match status" value="2"/>
</dbReference>
<dbReference type="GO" id="GO:0016020">
    <property type="term" value="C:membrane"/>
    <property type="evidence" value="ECO:0007669"/>
    <property type="project" value="InterPro"/>
</dbReference>
<dbReference type="PANTHER" id="PTHR37423:SF2">
    <property type="entry name" value="MEMBRANE-BOUND LYTIC MUREIN TRANSGLYCOSYLASE C"/>
    <property type="match status" value="1"/>
</dbReference>